<organism evidence="6 7">
    <name type="scientific">Caenimonas aquaedulcis</name>
    <dbReference type="NCBI Taxonomy" id="2793270"/>
    <lineage>
        <taxon>Bacteria</taxon>
        <taxon>Pseudomonadati</taxon>
        <taxon>Pseudomonadota</taxon>
        <taxon>Betaproteobacteria</taxon>
        <taxon>Burkholderiales</taxon>
        <taxon>Comamonadaceae</taxon>
        <taxon>Caenimonas</taxon>
    </lineage>
</organism>
<evidence type="ECO:0000313" key="6">
    <source>
        <dbReference type="EMBL" id="MBG9386772.1"/>
    </source>
</evidence>
<dbReference type="CDD" id="cd03219">
    <property type="entry name" value="ABC_Mj1267_LivG_branched"/>
    <property type="match status" value="1"/>
</dbReference>
<dbReference type="GO" id="GO:0005886">
    <property type="term" value="C:plasma membrane"/>
    <property type="evidence" value="ECO:0007669"/>
    <property type="project" value="TreeGrafter"/>
</dbReference>
<keyword evidence="4 6" id="KW-0067">ATP-binding</keyword>
<dbReference type="PANTHER" id="PTHR45772">
    <property type="entry name" value="CONSERVED COMPONENT OF ABC TRANSPORTER FOR NATURAL AMINO ACIDS-RELATED"/>
    <property type="match status" value="1"/>
</dbReference>
<comment type="caution">
    <text evidence="6">The sequence shown here is derived from an EMBL/GenBank/DDBJ whole genome shotgun (WGS) entry which is preliminary data.</text>
</comment>
<dbReference type="InterPro" id="IPR051120">
    <property type="entry name" value="ABC_AA/LPS_Transport"/>
</dbReference>
<dbReference type="PROSITE" id="PS50893">
    <property type="entry name" value="ABC_TRANSPORTER_2"/>
    <property type="match status" value="1"/>
</dbReference>
<keyword evidence="7" id="KW-1185">Reference proteome</keyword>
<gene>
    <name evidence="6" type="ORF">I5803_01940</name>
</gene>
<sequence>MSNLLEVKGLSRRFGGLHAVRDLDFSVAQGEILGLIGPNGAGKTTVVNLVSGMILPDSGTVTFDSEDVTRLAPHKRARRGLVRTFQSTAVYGSRTVRENAIRGAFLHCYPGHFAAFFGTARARELQRKTIERVEGLMNWLGLESVASAQADALPYGYQKTLGIVIALAAEPRMILLDEPVAGLSAEETDQVRDTIKRVRDRGITVVVIDHNMRFISGLCDRLVVASQGEKIAQGTPQEVLGNPLVIEAYLGKAYAAAKSH</sequence>
<dbReference type="Pfam" id="PF00005">
    <property type="entry name" value="ABC_tran"/>
    <property type="match status" value="1"/>
</dbReference>
<proteinExistence type="predicted"/>
<dbReference type="AlphaFoldDB" id="A0A931H1D1"/>
<evidence type="ECO:0000256" key="1">
    <source>
        <dbReference type="ARBA" id="ARBA00022448"/>
    </source>
</evidence>
<keyword evidence="1" id="KW-0813">Transport</keyword>
<dbReference type="EMBL" id="JADWYS010000001">
    <property type="protein sequence ID" value="MBG9386772.1"/>
    <property type="molecule type" value="Genomic_DNA"/>
</dbReference>
<keyword evidence="2" id="KW-0472">Membrane</keyword>
<dbReference type="Proteomes" id="UP000651050">
    <property type="component" value="Unassembled WGS sequence"/>
</dbReference>
<evidence type="ECO:0000256" key="3">
    <source>
        <dbReference type="ARBA" id="ARBA00022741"/>
    </source>
</evidence>
<evidence type="ECO:0000256" key="4">
    <source>
        <dbReference type="ARBA" id="ARBA00022840"/>
    </source>
</evidence>
<dbReference type="SUPFAM" id="SSF52540">
    <property type="entry name" value="P-loop containing nucleoside triphosphate hydrolases"/>
    <property type="match status" value="1"/>
</dbReference>
<dbReference type="PANTHER" id="PTHR45772:SF9">
    <property type="entry name" value="CONSERVED COMPONENT OF ABC TRANSPORTER FOR NATURAL AMINO ACIDS"/>
    <property type="match status" value="1"/>
</dbReference>
<dbReference type="InterPro" id="IPR003439">
    <property type="entry name" value="ABC_transporter-like_ATP-bd"/>
</dbReference>
<dbReference type="Pfam" id="PF12399">
    <property type="entry name" value="BCA_ABC_TP_C"/>
    <property type="match status" value="1"/>
</dbReference>
<dbReference type="Gene3D" id="3.40.50.300">
    <property type="entry name" value="P-loop containing nucleotide triphosphate hydrolases"/>
    <property type="match status" value="1"/>
</dbReference>
<dbReference type="FunFam" id="3.40.50.300:FF:000421">
    <property type="entry name" value="Branched-chain amino acid ABC transporter ATP-binding protein"/>
    <property type="match status" value="1"/>
</dbReference>
<dbReference type="SMART" id="SM00382">
    <property type="entry name" value="AAA"/>
    <property type="match status" value="1"/>
</dbReference>
<keyword evidence="2" id="KW-1003">Cell membrane</keyword>
<accession>A0A931H1D1</accession>
<reference evidence="6" key="1">
    <citation type="submission" date="2020-11" db="EMBL/GenBank/DDBJ databases">
        <title>Bacterial whole genome sequence for Caenimonas sp. DR4.4.</title>
        <authorList>
            <person name="Le V."/>
            <person name="Ko S.-R."/>
            <person name="Ahn C.-Y."/>
            <person name="Oh H.-M."/>
        </authorList>
    </citation>
    <scope>NUCLEOTIDE SEQUENCE</scope>
    <source>
        <strain evidence="6">DR4.4</strain>
    </source>
</reference>
<dbReference type="InterPro" id="IPR032823">
    <property type="entry name" value="BCA_ABC_TP_C"/>
</dbReference>
<evidence type="ECO:0000259" key="5">
    <source>
        <dbReference type="PROSITE" id="PS50893"/>
    </source>
</evidence>
<evidence type="ECO:0000256" key="2">
    <source>
        <dbReference type="ARBA" id="ARBA00022475"/>
    </source>
</evidence>
<feature type="domain" description="ABC transporter" evidence="5">
    <location>
        <begin position="5"/>
        <end position="252"/>
    </location>
</feature>
<evidence type="ECO:0000313" key="7">
    <source>
        <dbReference type="Proteomes" id="UP000651050"/>
    </source>
</evidence>
<dbReference type="GO" id="GO:0016887">
    <property type="term" value="F:ATP hydrolysis activity"/>
    <property type="evidence" value="ECO:0007669"/>
    <property type="project" value="InterPro"/>
</dbReference>
<name>A0A931H1D1_9BURK</name>
<dbReference type="InterPro" id="IPR027417">
    <property type="entry name" value="P-loop_NTPase"/>
</dbReference>
<dbReference type="GO" id="GO:0005524">
    <property type="term" value="F:ATP binding"/>
    <property type="evidence" value="ECO:0007669"/>
    <property type="project" value="UniProtKB-KW"/>
</dbReference>
<dbReference type="InterPro" id="IPR003593">
    <property type="entry name" value="AAA+_ATPase"/>
</dbReference>
<protein>
    <submittedName>
        <fullName evidence="6">ABC transporter ATP-binding protein</fullName>
    </submittedName>
</protein>
<dbReference type="RefSeq" id="WP_196988431.1">
    <property type="nucleotide sequence ID" value="NZ_JADWYS010000001.1"/>
</dbReference>
<keyword evidence="3" id="KW-0547">Nucleotide-binding</keyword>